<proteinExistence type="inferred from homology"/>
<dbReference type="PANTHER" id="PTHR32125">
    <property type="entry name" value="2-C-METHYL-D-ERYTHRITOL 4-PHOSPHATE CYTIDYLYLTRANSFERASE, CHLOROPLASTIC"/>
    <property type="match status" value="1"/>
</dbReference>
<dbReference type="InterPro" id="IPR029044">
    <property type="entry name" value="Nucleotide-diphossugar_trans"/>
</dbReference>
<dbReference type="Proteomes" id="UP000317366">
    <property type="component" value="Unassembled WGS sequence"/>
</dbReference>
<dbReference type="PANTHER" id="PTHR32125:SF4">
    <property type="entry name" value="2-C-METHYL-D-ERYTHRITOL 4-PHOSPHATE CYTIDYLYLTRANSFERASE, CHLOROPLASTIC"/>
    <property type="match status" value="1"/>
</dbReference>
<dbReference type="InterPro" id="IPR034683">
    <property type="entry name" value="IspD/TarI"/>
</dbReference>
<dbReference type="FunFam" id="3.90.550.10:FF:000003">
    <property type="entry name" value="2-C-methyl-D-erythritol 4-phosphate cytidylyltransferase"/>
    <property type="match status" value="1"/>
</dbReference>
<evidence type="ECO:0000256" key="2">
    <source>
        <dbReference type="ARBA" id="ARBA00022695"/>
    </source>
</evidence>
<gene>
    <name evidence="3 5" type="primary">ispD</name>
    <name evidence="4" type="ORF">E6K74_11215</name>
    <name evidence="5" type="ORF">E6K77_05365</name>
</gene>
<comment type="function">
    <text evidence="3">Catalyzes the formation of 4-diphosphocytidyl-2-C-methyl-D-erythritol from CTP and 2-C-methyl-D-erythritol 4-phosphate (MEP).</text>
</comment>
<comment type="pathway">
    <text evidence="3">Isoprenoid biosynthesis; isopentenyl diphosphate biosynthesis via DXP pathway; isopentenyl diphosphate from 1-deoxy-D-xylulose 5-phosphate: step 2/6.</text>
</comment>
<dbReference type="NCBIfam" id="TIGR00453">
    <property type="entry name" value="ispD"/>
    <property type="match status" value="1"/>
</dbReference>
<feature type="site" description="Positions MEP for the nucleophilic attack" evidence="3">
    <location>
        <position position="155"/>
    </location>
</feature>
<dbReference type="EMBL" id="VBOU01000093">
    <property type="protein sequence ID" value="TMQ52861.1"/>
    <property type="molecule type" value="Genomic_DNA"/>
</dbReference>
<dbReference type="GO" id="GO:0050518">
    <property type="term" value="F:2-C-methyl-D-erythritol 4-phosphate cytidylyltransferase activity"/>
    <property type="evidence" value="ECO:0007669"/>
    <property type="project" value="UniProtKB-UniRule"/>
</dbReference>
<feature type="site" description="Transition state stabilizer" evidence="3">
    <location>
        <position position="15"/>
    </location>
</feature>
<dbReference type="EC" id="2.7.7.60" evidence="3"/>
<dbReference type="InterPro" id="IPR050088">
    <property type="entry name" value="IspD/TarI_cytidylyltransf_bact"/>
</dbReference>
<evidence type="ECO:0000313" key="5">
    <source>
        <dbReference type="EMBL" id="TMQ63380.1"/>
    </source>
</evidence>
<comment type="catalytic activity">
    <reaction evidence="3">
        <text>2-C-methyl-D-erythritol 4-phosphate + CTP + H(+) = 4-CDP-2-C-methyl-D-erythritol + diphosphate</text>
        <dbReference type="Rhea" id="RHEA:13429"/>
        <dbReference type="ChEBI" id="CHEBI:15378"/>
        <dbReference type="ChEBI" id="CHEBI:33019"/>
        <dbReference type="ChEBI" id="CHEBI:37563"/>
        <dbReference type="ChEBI" id="CHEBI:57823"/>
        <dbReference type="ChEBI" id="CHEBI:58262"/>
        <dbReference type="EC" id="2.7.7.60"/>
    </reaction>
</comment>
<comment type="similarity">
    <text evidence="3">Belongs to the IspD/TarI cytidylyltransferase family. IspD subfamily.</text>
</comment>
<keyword evidence="2 3" id="KW-0548">Nucleotidyltransferase</keyword>
<keyword evidence="1 3" id="KW-0808">Transferase</keyword>
<reference evidence="6 7" key="1">
    <citation type="journal article" date="2019" name="Nat. Microbiol.">
        <title>Mediterranean grassland soil C-N compound turnover is dependent on rainfall and depth, and is mediated by genomically divergent microorganisms.</title>
        <authorList>
            <person name="Diamond S."/>
            <person name="Andeer P.F."/>
            <person name="Li Z."/>
            <person name="Crits-Christoph A."/>
            <person name="Burstein D."/>
            <person name="Anantharaman K."/>
            <person name="Lane K.R."/>
            <person name="Thomas B.C."/>
            <person name="Pan C."/>
            <person name="Northen T.R."/>
            <person name="Banfield J.F."/>
        </authorList>
    </citation>
    <scope>NUCLEOTIDE SEQUENCE [LARGE SCALE GENOMIC DNA]</scope>
    <source>
        <strain evidence="4">WS_4</strain>
        <strain evidence="5">WS_7</strain>
    </source>
</reference>
<dbReference type="AlphaFoldDB" id="A0A538TID2"/>
<protein>
    <recommendedName>
        <fullName evidence="3">2-C-methyl-D-erythritol 4-phosphate cytidylyltransferase</fullName>
        <ecNumber evidence="3">2.7.7.60</ecNumber>
    </recommendedName>
    <alternativeName>
        <fullName evidence="3">4-diphosphocytidyl-2C-methyl-D-erythritol synthase</fullName>
    </alternativeName>
    <alternativeName>
        <fullName evidence="3">MEP cytidylyltransferase</fullName>
        <shortName evidence="3">MCT</shortName>
    </alternativeName>
</protein>
<dbReference type="SUPFAM" id="SSF53448">
    <property type="entry name" value="Nucleotide-diphospho-sugar transferases"/>
    <property type="match status" value="1"/>
</dbReference>
<evidence type="ECO:0000256" key="3">
    <source>
        <dbReference type="HAMAP-Rule" id="MF_00108"/>
    </source>
</evidence>
<dbReference type="HAMAP" id="MF_00108">
    <property type="entry name" value="IspD"/>
    <property type="match status" value="1"/>
</dbReference>
<feature type="site" description="Positions MEP for the nucleophilic attack" evidence="3">
    <location>
        <position position="211"/>
    </location>
</feature>
<dbReference type="Proteomes" id="UP000319829">
    <property type="component" value="Unassembled WGS sequence"/>
</dbReference>
<organism evidence="5 6">
    <name type="scientific">Eiseniibacteriota bacterium</name>
    <dbReference type="NCBI Taxonomy" id="2212470"/>
    <lineage>
        <taxon>Bacteria</taxon>
        <taxon>Candidatus Eiseniibacteriota</taxon>
    </lineage>
</organism>
<name>A0A538TID2_UNCEI</name>
<evidence type="ECO:0000313" key="4">
    <source>
        <dbReference type="EMBL" id="TMQ52861.1"/>
    </source>
</evidence>
<dbReference type="Gene3D" id="3.90.550.10">
    <property type="entry name" value="Spore Coat Polysaccharide Biosynthesis Protein SpsA, Chain A"/>
    <property type="match status" value="1"/>
</dbReference>
<accession>A0A538TID2</accession>
<dbReference type="CDD" id="cd02516">
    <property type="entry name" value="CDP-ME_synthetase"/>
    <property type="match status" value="1"/>
</dbReference>
<evidence type="ECO:0000313" key="7">
    <source>
        <dbReference type="Proteomes" id="UP000319829"/>
    </source>
</evidence>
<dbReference type="GO" id="GO:0019288">
    <property type="term" value="P:isopentenyl diphosphate biosynthetic process, methylerythritol 4-phosphate pathway"/>
    <property type="evidence" value="ECO:0007669"/>
    <property type="project" value="UniProtKB-UniRule"/>
</dbReference>
<keyword evidence="3" id="KW-0414">Isoprene biosynthesis</keyword>
<comment type="caution">
    <text evidence="5">The sequence shown here is derived from an EMBL/GenBank/DDBJ whole genome shotgun (WGS) entry which is preliminary data.</text>
</comment>
<dbReference type="EMBL" id="VBOX01000059">
    <property type="protein sequence ID" value="TMQ63380.1"/>
    <property type="molecule type" value="Genomic_DNA"/>
</dbReference>
<dbReference type="Pfam" id="PF01128">
    <property type="entry name" value="IspD"/>
    <property type="match status" value="1"/>
</dbReference>
<evidence type="ECO:0000256" key="1">
    <source>
        <dbReference type="ARBA" id="ARBA00022679"/>
    </source>
</evidence>
<sequence>MDLAVILAGAGEGRRMGALGPKLLLEVGGRPALQRVLDTFLEVEAVGEIAVVVPPALLHDAERIASSRQNPRRARIAISPGGETRRDSVRIGIDSLARSLPFIAVHDVARVLVTPVLIERVLQAARTTGAAIPACPVRDTLKEVAGGRVLRSVPREGLSGAQTPQIFARDILARAHALAGEQHAEATDDAMLVERLGSEIAVVAGEAANLKLTEPGDLVVLEAWLKAGHESEG</sequence>
<feature type="site" description="Transition state stabilizer" evidence="3">
    <location>
        <position position="22"/>
    </location>
</feature>
<evidence type="ECO:0000313" key="6">
    <source>
        <dbReference type="Proteomes" id="UP000317366"/>
    </source>
</evidence>
<dbReference type="InterPro" id="IPR001228">
    <property type="entry name" value="IspD"/>
</dbReference>
<dbReference type="UniPathway" id="UPA00056">
    <property type="reaction ID" value="UER00093"/>
</dbReference>